<keyword evidence="4 6" id="KW-0274">FAD</keyword>
<dbReference type="SUPFAM" id="SSF54373">
    <property type="entry name" value="FAD-linked reductases, C-terminal domain"/>
    <property type="match status" value="1"/>
</dbReference>
<accession>A0A9P4IKF9</accession>
<feature type="binding site" evidence="6">
    <location>
        <position position="290"/>
    </location>
    <ligand>
        <name>D-dopa</name>
        <dbReference type="ChEBI" id="CHEBI:149689"/>
    </ligand>
</feature>
<dbReference type="GO" id="GO:0019478">
    <property type="term" value="P:D-amino acid catabolic process"/>
    <property type="evidence" value="ECO:0007669"/>
    <property type="project" value="TreeGrafter"/>
</dbReference>
<dbReference type="GO" id="GO:0003884">
    <property type="term" value="F:D-amino-acid oxidase activity"/>
    <property type="evidence" value="ECO:0007669"/>
    <property type="project" value="InterPro"/>
</dbReference>
<name>A0A9P4IKF9_9PEZI</name>
<dbReference type="GO" id="GO:0071949">
    <property type="term" value="F:FAD binding"/>
    <property type="evidence" value="ECO:0007669"/>
    <property type="project" value="InterPro"/>
</dbReference>
<dbReference type="PANTHER" id="PTHR11530:SF11">
    <property type="entry name" value="D-ASPARTATE OXIDASE"/>
    <property type="match status" value="1"/>
</dbReference>
<keyword evidence="5" id="KW-0560">Oxidoreductase</keyword>
<dbReference type="PANTHER" id="PTHR11530">
    <property type="entry name" value="D-AMINO ACID OXIDASE"/>
    <property type="match status" value="1"/>
</dbReference>
<feature type="domain" description="FAD dependent oxidoreductase" evidence="7">
    <location>
        <begin position="9"/>
        <end position="332"/>
    </location>
</feature>
<sequence>MAESFNAQIVVIGAGIVGLNVAWELARRGYGKHTLVIAEYLPGDTSINYTSPWAGADFSAVSGSDKNALRWDRQSYPILLAMADDPQQPFVQRAPSYVYWDEMPSEKKIESMAAYLEDYRVLERSECPEGAVLGVFFTTVKINPPAHCRHLKSMLEQQGIRFVRKRLPDLASAFQQSKAKVVFNCIGGAAEKFSGVQDTKSYPTRGATLIAHAPKITACYSHRTREHATYIIPRPNSGGQVVLGGYQQAHIRTGDTFVEESDSIRARTGKLLPALMDEDVHIMAAVAGLRPSHEGGARVEREEIAPGKVVVHNYGAGGTGYQAGIAMARDAVALVADRELKDLEYTSVL</sequence>
<keyword evidence="3" id="KW-0285">Flavoprotein</keyword>
<dbReference type="GO" id="GO:0005737">
    <property type="term" value="C:cytoplasm"/>
    <property type="evidence" value="ECO:0007669"/>
    <property type="project" value="TreeGrafter"/>
</dbReference>
<dbReference type="PIRSF" id="PIRSF000189">
    <property type="entry name" value="D-aa_oxidase"/>
    <property type="match status" value="1"/>
</dbReference>
<comment type="similarity">
    <text evidence="2">Belongs to the DAMOX/DASOX family.</text>
</comment>
<evidence type="ECO:0000256" key="2">
    <source>
        <dbReference type="ARBA" id="ARBA00006730"/>
    </source>
</evidence>
<dbReference type="EMBL" id="ML978125">
    <property type="protein sequence ID" value="KAF2100127.1"/>
    <property type="molecule type" value="Genomic_DNA"/>
</dbReference>
<evidence type="ECO:0000313" key="8">
    <source>
        <dbReference type="EMBL" id="KAF2100127.1"/>
    </source>
</evidence>
<feature type="binding site" evidence="6">
    <location>
        <begin position="50"/>
        <end position="51"/>
    </location>
    <ligand>
        <name>FAD</name>
        <dbReference type="ChEBI" id="CHEBI:57692"/>
    </ligand>
</feature>
<dbReference type="Gene3D" id="3.40.50.720">
    <property type="entry name" value="NAD(P)-binding Rossmann-like Domain"/>
    <property type="match status" value="1"/>
</dbReference>
<evidence type="ECO:0000313" key="9">
    <source>
        <dbReference type="Proteomes" id="UP000799772"/>
    </source>
</evidence>
<proteinExistence type="inferred from homology"/>
<evidence type="ECO:0000256" key="3">
    <source>
        <dbReference type="ARBA" id="ARBA00022630"/>
    </source>
</evidence>
<dbReference type="SUPFAM" id="SSF51971">
    <property type="entry name" value="Nucleotide-binding domain"/>
    <property type="match status" value="1"/>
</dbReference>
<evidence type="ECO:0000256" key="6">
    <source>
        <dbReference type="PIRSR" id="PIRSR000189-1"/>
    </source>
</evidence>
<feature type="binding site" evidence="6">
    <location>
        <position position="318"/>
    </location>
    <ligand>
        <name>D-dopa</name>
        <dbReference type="ChEBI" id="CHEBI:149689"/>
    </ligand>
</feature>
<dbReference type="InterPro" id="IPR006076">
    <property type="entry name" value="FAD-dep_OxRdtase"/>
</dbReference>
<gene>
    <name evidence="8" type="ORF">NA57DRAFT_65884</name>
</gene>
<dbReference type="Proteomes" id="UP000799772">
    <property type="component" value="Unassembled WGS sequence"/>
</dbReference>
<evidence type="ECO:0000256" key="5">
    <source>
        <dbReference type="ARBA" id="ARBA00023002"/>
    </source>
</evidence>
<dbReference type="Gene3D" id="3.30.9.10">
    <property type="entry name" value="D-Amino Acid Oxidase, subunit A, domain 2"/>
    <property type="match status" value="1"/>
</dbReference>
<dbReference type="InterPro" id="IPR023209">
    <property type="entry name" value="DAO"/>
</dbReference>
<protein>
    <submittedName>
        <fullName evidence="8">Nucleotide-binding domain-containing protein</fullName>
    </submittedName>
</protein>
<keyword evidence="9" id="KW-1185">Reference proteome</keyword>
<dbReference type="OrthoDB" id="2015447at2759"/>
<comment type="caution">
    <text evidence="8">The sequence shown here is derived from an EMBL/GenBank/DDBJ whole genome shotgun (WGS) entry which is preliminary data.</text>
</comment>
<comment type="cofactor">
    <cofactor evidence="1 6">
        <name>FAD</name>
        <dbReference type="ChEBI" id="CHEBI:57692"/>
    </cofactor>
</comment>
<dbReference type="Pfam" id="PF01266">
    <property type="entry name" value="DAO"/>
    <property type="match status" value="1"/>
</dbReference>
<evidence type="ECO:0000259" key="7">
    <source>
        <dbReference type="Pfam" id="PF01266"/>
    </source>
</evidence>
<reference evidence="8" key="1">
    <citation type="journal article" date="2020" name="Stud. Mycol.">
        <title>101 Dothideomycetes genomes: a test case for predicting lifestyles and emergence of pathogens.</title>
        <authorList>
            <person name="Haridas S."/>
            <person name="Albert R."/>
            <person name="Binder M."/>
            <person name="Bloem J."/>
            <person name="Labutti K."/>
            <person name="Salamov A."/>
            <person name="Andreopoulos B."/>
            <person name="Baker S."/>
            <person name="Barry K."/>
            <person name="Bills G."/>
            <person name="Bluhm B."/>
            <person name="Cannon C."/>
            <person name="Castanera R."/>
            <person name="Culley D."/>
            <person name="Daum C."/>
            <person name="Ezra D."/>
            <person name="Gonzalez J."/>
            <person name="Henrissat B."/>
            <person name="Kuo A."/>
            <person name="Liang C."/>
            <person name="Lipzen A."/>
            <person name="Lutzoni F."/>
            <person name="Magnuson J."/>
            <person name="Mondo S."/>
            <person name="Nolan M."/>
            <person name="Ohm R."/>
            <person name="Pangilinan J."/>
            <person name="Park H.-J."/>
            <person name="Ramirez L."/>
            <person name="Alfaro M."/>
            <person name="Sun H."/>
            <person name="Tritt A."/>
            <person name="Yoshinaga Y."/>
            <person name="Zwiers L.-H."/>
            <person name="Turgeon B."/>
            <person name="Goodwin S."/>
            <person name="Spatafora J."/>
            <person name="Crous P."/>
            <person name="Grigoriev I."/>
        </authorList>
    </citation>
    <scope>NUCLEOTIDE SEQUENCE</scope>
    <source>
        <strain evidence="8">CBS 133067</strain>
    </source>
</reference>
<dbReference type="AlphaFoldDB" id="A0A9P4IKF9"/>
<feature type="binding site" evidence="6">
    <location>
        <position position="230"/>
    </location>
    <ligand>
        <name>D-dopa</name>
        <dbReference type="ChEBI" id="CHEBI:149689"/>
    </ligand>
</feature>
<evidence type="ECO:0000256" key="4">
    <source>
        <dbReference type="ARBA" id="ARBA00022827"/>
    </source>
</evidence>
<organism evidence="8 9">
    <name type="scientific">Rhizodiscina lignyota</name>
    <dbReference type="NCBI Taxonomy" id="1504668"/>
    <lineage>
        <taxon>Eukaryota</taxon>
        <taxon>Fungi</taxon>
        <taxon>Dikarya</taxon>
        <taxon>Ascomycota</taxon>
        <taxon>Pezizomycotina</taxon>
        <taxon>Dothideomycetes</taxon>
        <taxon>Pleosporomycetidae</taxon>
        <taxon>Aulographales</taxon>
        <taxon>Rhizodiscinaceae</taxon>
        <taxon>Rhizodiscina</taxon>
    </lineage>
</organism>
<evidence type="ECO:0000256" key="1">
    <source>
        <dbReference type="ARBA" id="ARBA00001974"/>
    </source>
</evidence>